<dbReference type="WBParaSite" id="SVE_0633700.1">
    <property type="protein sequence ID" value="SVE_0633700.1"/>
    <property type="gene ID" value="SVE_0633700"/>
</dbReference>
<evidence type="ECO:0000313" key="1">
    <source>
        <dbReference type="Proteomes" id="UP000035680"/>
    </source>
</evidence>
<dbReference type="AlphaFoldDB" id="A0A0K0FBX3"/>
<dbReference type="Proteomes" id="UP000035680">
    <property type="component" value="Unassembled WGS sequence"/>
</dbReference>
<proteinExistence type="predicted"/>
<evidence type="ECO:0000313" key="2">
    <source>
        <dbReference type="WBParaSite" id="SVE_0633700.1"/>
    </source>
</evidence>
<reference evidence="1" key="1">
    <citation type="submission" date="2014-07" db="EMBL/GenBank/DDBJ databases">
        <authorList>
            <person name="Martin A.A"/>
            <person name="De Silva N."/>
        </authorList>
    </citation>
    <scope>NUCLEOTIDE SEQUENCE</scope>
</reference>
<dbReference type="Gene3D" id="3.40.50.2300">
    <property type="match status" value="1"/>
</dbReference>
<name>A0A0K0FBX3_STRVS</name>
<organism evidence="1 2">
    <name type="scientific">Strongyloides venezuelensis</name>
    <name type="common">Threadworm</name>
    <dbReference type="NCBI Taxonomy" id="75913"/>
    <lineage>
        <taxon>Eukaryota</taxon>
        <taxon>Metazoa</taxon>
        <taxon>Ecdysozoa</taxon>
        <taxon>Nematoda</taxon>
        <taxon>Chromadorea</taxon>
        <taxon>Rhabditida</taxon>
        <taxon>Tylenchina</taxon>
        <taxon>Panagrolaimomorpha</taxon>
        <taxon>Strongyloidoidea</taxon>
        <taxon>Strongyloididae</taxon>
        <taxon>Strongyloides</taxon>
    </lineage>
</organism>
<sequence>MFSDVFEIGGSIKFGNAAVICLINRLCTLVEAGGNKCSIPLNISSKIEFRSLCYLATSYDYDESESFPYSYWQRKSLRGDQREEMATRLLALYDIYSALGNAMRKDPEYQKFADPITQKLRSSSKRLKKCEYLSYKVAVLESDKNKVRRKFLELQKNKATFSLFIISEKKKKLHSVIKQIGKEYGIPTQIICHKSIEAVLEKEKFNILLNILLSIDEKCGFKAFF</sequence>
<protein>
    <submittedName>
        <fullName evidence="2">CRISPR-associated endonuclease Cas1</fullName>
    </submittedName>
</protein>
<keyword evidence="1" id="KW-1185">Reference proteome</keyword>
<accession>A0A0K0FBX3</accession>
<dbReference type="InterPro" id="IPR012337">
    <property type="entry name" value="RNaseH-like_sf"/>
</dbReference>
<reference evidence="2" key="2">
    <citation type="submission" date="2015-08" db="UniProtKB">
        <authorList>
            <consortium name="WormBaseParasite"/>
        </authorList>
    </citation>
    <scope>IDENTIFICATION</scope>
</reference>
<dbReference type="SUPFAM" id="SSF53098">
    <property type="entry name" value="Ribonuclease H-like"/>
    <property type="match status" value="1"/>
</dbReference>